<dbReference type="Proteomes" id="UP001165120">
    <property type="component" value="Unassembled WGS sequence"/>
</dbReference>
<evidence type="ECO:0000313" key="2">
    <source>
        <dbReference type="Proteomes" id="UP001165120"/>
    </source>
</evidence>
<protein>
    <submittedName>
        <fullName evidence="1">Unnamed protein product</fullName>
    </submittedName>
</protein>
<keyword evidence="2" id="KW-1185">Reference proteome</keyword>
<accession>A0A9W6T0D3</accession>
<comment type="caution">
    <text evidence="1">The sequence shown here is derived from an EMBL/GenBank/DDBJ whole genome shotgun (WGS) entry which is preliminary data.</text>
</comment>
<organism evidence="1 2">
    <name type="scientific">Candida boidinii</name>
    <name type="common">Yeast</name>
    <dbReference type="NCBI Taxonomy" id="5477"/>
    <lineage>
        <taxon>Eukaryota</taxon>
        <taxon>Fungi</taxon>
        <taxon>Dikarya</taxon>
        <taxon>Ascomycota</taxon>
        <taxon>Saccharomycotina</taxon>
        <taxon>Pichiomycetes</taxon>
        <taxon>Pichiales</taxon>
        <taxon>Pichiaceae</taxon>
        <taxon>Ogataea</taxon>
        <taxon>Ogataea/Candida clade</taxon>
    </lineage>
</organism>
<reference evidence="1" key="1">
    <citation type="submission" date="2023-04" db="EMBL/GenBank/DDBJ databases">
        <title>Candida boidinii NBRC 10035.</title>
        <authorList>
            <person name="Ichikawa N."/>
            <person name="Sato H."/>
            <person name="Tonouchi N."/>
        </authorList>
    </citation>
    <scope>NUCLEOTIDE SEQUENCE</scope>
    <source>
        <strain evidence="1">NBRC 10035</strain>
    </source>
</reference>
<gene>
    <name evidence="1" type="ORF">Cboi02_000365000</name>
</gene>
<proteinExistence type="predicted"/>
<evidence type="ECO:0000313" key="1">
    <source>
        <dbReference type="EMBL" id="GME72543.1"/>
    </source>
</evidence>
<dbReference type="EMBL" id="BSXN01001304">
    <property type="protein sequence ID" value="GME72543.1"/>
    <property type="molecule type" value="Genomic_DNA"/>
</dbReference>
<name>A0A9W6T0D3_CANBO</name>
<sequence>MWDTFSNKYVRSSFKDSLRELQKSAREEAIRLGKSSRIARKYINDNYHDTVLEAERGGAEEEEEDEEDEE</sequence>
<dbReference type="AlphaFoldDB" id="A0A9W6T0D3"/>